<organism evidence="4 5">
    <name type="scientific">Mya arenaria</name>
    <name type="common">Soft-shell clam</name>
    <dbReference type="NCBI Taxonomy" id="6604"/>
    <lineage>
        <taxon>Eukaryota</taxon>
        <taxon>Metazoa</taxon>
        <taxon>Spiralia</taxon>
        <taxon>Lophotrochozoa</taxon>
        <taxon>Mollusca</taxon>
        <taxon>Bivalvia</taxon>
        <taxon>Autobranchia</taxon>
        <taxon>Heteroconchia</taxon>
        <taxon>Euheterodonta</taxon>
        <taxon>Imparidentia</taxon>
        <taxon>Neoheterodontei</taxon>
        <taxon>Myida</taxon>
        <taxon>Myoidea</taxon>
        <taxon>Myidae</taxon>
        <taxon>Mya</taxon>
    </lineage>
</organism>
<dbReference type="InterPro" id="IPR036875">
    <property type="entry name" value="Znf_CCHC_sf"/>
</dbReference>
<keyword evidence="5" id="KW-1185">Reference proteome</keyword>
<keyword evidence="1" id="KW-0863">Zinc-finger</keyword>
<evidence type="ECO:0000313" key="4">
    <source>
        <dbReference type="EMBL" id="WAR01915.1"/>
    </source>
</evidence>
<dbReference type="EMBL" id="CP111015">
    <property type="protein sequence ID" value="WAR01915.1"/>
    <property type="molecule type" value="Genomic_DNA"/>
</dbReference>
<dbReference type="SUPFAM" id="SSF52266">
    <property type="entry name" value="SGNH hydrolase"/>
    <property type="match status" value="1"/>
</dbReference>
<feature type="non-terminal residue" evidence="4">
    <location>
        <position position="1"/>
    </location>
</feature>
<dbReference type="SMART" id="SM00343">
    <property type="entry name" value="ZnF_C2HC"/>
    <property type="match status" value="3"/>
</dbReference>
<dbReference type="SUPFAM" id="SSF57756">
    <property type="entry name" value="Retrovirus zinc finger-like domains"/>
    <property type="match status" value="1"/>
</dbReference>
<evidence type="ECO:0000256" key="2">
    <source>
        <dbReference type="SAM" id="MobiDB-lite"/>
    </source>
</evidence>
<sequence>TFGTWKTSLDRGRPTGEERRERDGEWRIYYLDHSQLNSTLKKLTHEAVLKSLKHTIDEKCTQAIQLTERSCDSDSVITNVTLKDAPYEMQDTTIVTTMNQFGDVIDGSLVRGKIKNTNISNGTRYLKILNCIPILPPSIEIGKFKIRLFADNNRTRCKICQKTDHPYFKCPDRFQRPRQSYSEAVRLKSIKACFNCKENDHLRKDCPYDVICHYCKEEGHTQAECPMEKSGNYAAEIMEGQRSLNVSGGPYSSDDDSTVVPGSVRETLNIPVSASDPLPSLKEPCPPEVTSQPIRAGKSKVHIILGDSNCARIHVKDPDIRNVSFSGISITSVDSLISKVKIGDNEAVASVVIHLGTNDMRNRSSDDIIADTNRALITVAETWPDVPVAFSSILPHKGTNPLVKSMNSAAKQINKNILRLCQSKNNFHYLDNDHSFNKFNKSFYDPRDPTGVHVSDEGAEELYANFLAFVFDGESDELVEVPSTPGSPPHRRRQTGCKNKAD</sequence>
<feature type="domain" description="CCHC-type" evidence="3">
    <location>
        <begin position="212"/>
        <end position="226"/>
    </location>
</feature>
<keyword evidence="1" id="KW-0479">Metal-binding</keyword>
<dbReference type="InterPro" id="IPR001878">
    <property type="entry name" value="Znf_CCHC"/>
</dbReference>
<feature type="compositionally biased region" description="Basic and acidic residues" evidence="2">
    <location>
        <begin position="8"/>
        <end position="20"/>
    </location>
</feature>
<proteinExistence type="predicted"/>
<dbReference type="PROSITE" id="PS50158">
    <property type="entry name" value="ZF_CCHC"/>
    <property type="match status" value="2"/>
</dbReference>
<dbReference type="InterPro" id="IPR013830">
    <property type="entry name" value="SGNH_hydro"/>
</dbReference>
<dbReference type="Gene3D" id="3.40.50.1110">
    <property type="entry name" value="SGNH hydrolase"/>
    <property type="match status" value="1"/>
</dbReference>
<accession>A0ABY7DZ23</accession>
<evidence type="ECO:0000259" key="3">
    <source>
        <dbReference type="PROSITE" id="PS50158"/>
    </source>
</evidence>
<evidence type="ECO:0000256" key="1">
    <source>
        <dbReference type="PROSITE-ProRule" id="PRU00047"/>
    </source>
</evidence>
<feature type="region of interest" description="Disordered" evidence="2">
    <location>
        <begin position="478"/>
        <end position="502"/>
    </location>
</feature>
<keyword evidence="1" id="KW-0862">Zinc</keyword>
<dbReference type="Pfam" id="PF00098">
    <property type="entry name" value="zf-CCHC"/>
    <property type="match status" value="2"/>
</dbReference>
<protein>
    <recommendedName>
        <fullName evidence="3">CCHC-type domain-containing protein</fullName>
    </recommendedName>
</protein>
<feature type="region of interest" description="Disordered" evidence="2">
    <location>
        <begin position="271"/>
        <end position="292"/>
    </location>
</feature>
<dbReference type="Proteomes" id="UP001164746">
    <property type="component" value="Chromosome 4"/>
</dbReference>
<dbReference type="InterPro" id="IPR036514">
    <property type="entry name" value="SGNH_hydro_sf"/>
</dbReference>
<name>A0ABY7DZ23_MYAAR</name>
<reference evidence="4" key="1">
    <citation type="submission" date="2022-11" db="EMBL/GenBank/DDBJ databases">
        <title>Centuries of genome instability and evolution in soft-shell clam transmissible cancer (bioRxiv).</title>
        <authorList>
            <person name="Hart S.F.M."/>
            <person name="Yonemitsu M.A."/>
            <person name="Giersch R.M."/>
            <person name="Beal B.F."/>
            <person name="Arriagada G."/>
            <person name="Davis B.W."/>
            <person name="Ostrander E.A."/>
            <person name="Goff S.P."/>
            <person name="Metzger M.J."/>
        </authorList>
    </citation>
    <scope>NUCLEOTIDE SEQUENCE</scope>
    <source>
        <strain evidence="4">MELC-2E11</strain>
        <tissue evidence="4">Siphon/mantle</tissue>
    </source>
</reference>
<feature type="domain" description="CCHC-type" evidence="3">
    <location>
        <begin position="193"/>
        <end position="207"/>
    </location>
</feature>
<gene>
    <name evidence="4" type="ORF">MAR_008473</name>
</gene>
<evidence type="ECO:0000313" key="5">
    <source>
        <dbReference type="Proteomes" id="UP001164746"/>
    </source>
</evidence>
<dbReference type="Pfam" id="PF13472">
    <property type="entry name" value="Lipase_GDSL_2"/>
    <property type="match status" value="1"/>
</dbReference>
<feature type="region of interest" description="Disordered" evidence="2">
    <location>
        <begin position="1"/>
        <end position="20"/>
    </location>
</feature>
<dbReference type="Gene3D" id="4.10.60.10">
    <property type="entry name" value="Zinc finger, CCHC-type"/>
    <property type="match status" value="1"/>
</dbReference>